<dbReference type="InterPro" id="IPR034660">
    <property type="entry name" value="DinB/YfiT-like"/>
</dbReference>
<feature type="domain" description="Mycothiol-dependent maleylpyruvate isomerase metal-binding" evidence="1">
    <location>
        <begin position="19"/>
        <end position="152"/>
    </location>
</feature>
<reference evidence="2" key="1">
    <citation type="submission" date="2021-04" db="EMBL/GenBank/DDBJ databases">
        <title>Dactylosporangium aurantiacum NRRL B-8018 full assembly.</title>
        <authorList>
            <person name="Hartkoorn R.C."/>
            <person name="Beaudoing E."/>
            <person name="Hot D."/>
        </authorList>
    </citation>
    <scope>NUCLEOTIDE SEQUENCE</scope>
    <source>
        <strain evidence="2">NRRL B-8018</strain>
    </source>
</reference>
<dbReference type="InterPro" id="IPR017517">
    <property type="entry name" value="Maleyloyr_isom"/>
</dbReference>
<keyword evidence="3" id="KW-1185">Reference proteome</keyword>
<dbReference type="RefSeq" id="WP_052388510.1">
    <property type="nucleotide sequence ID" value="NZ_CP073767.1"/>
</dbReference>
<evidence type="ECO:0000313" key="2">
    <source>
        <dbReference type="EMBL" id="UWZ59089.1"/>
    </source>
</evidence>
<dbReference type="Gene3D" id="1.20.120.450">
    <property type="entry name" value="dinb family like domain"/>
    <property type="match status" value="1"/>
</dbReference>
<keyword evidence="2" id="KW-0413">Isomerase</keyword>
<proteinExistence type="predicted"/>
<evidence type="ECO:0000259" key="1">
    <source>
        <dbReference type="Pfam" id="PF11716"/>
    </source>
</evidence>
<dbReference type="Proteomes" id="UP001058003">
    <property type="component" value="Chromosome"/>
</dbReference>
<name>A0A9Q9ITB2_9ACTN</name>
<evidence type="ECO:0000313" key="3">
    <source>
        <dbReference type="Proteomes" id="UP001058003"/>
    </source>
</evidence>
<protein>
    <submittedName>
        <fullName evidence="2">Maleylpyruvate isomerase family mycothiol-dependent enzyme</fullName>
    </submittedName>
</protein>
<dbReference type="OrthoDB" id="5118203at2"/>
<dbReference type="GO" id="GO:0016853">
    <property type="term" value="F:isomerase activity"/>
    <property type="evidence" value="ECO:0007669"/>
    <property type="project" value="UniProtKB-KW"/>
</dbReference>
<dbReference type="Pfam" id="PF11716">
    <property type="entry name" value="MDMPI_N"/>
    <property type="match status" value="1"/>
</dbReference>
<dbReference type="InterPro" id="IPR024344">
    <property type="entry name" value="MDMPI_metal-binding"/>
</dbReference>
<dbReference type="EMBL" id="CP073767">
    <property type="protein sequence ID" value="UWZ59089.1"/>
    <property type="molecule type" value="Genomic_DNA"/>
</dbReference>
<dbReference type="NCBIfam" id="TIGR03083">
    <property type="entry name" value="maleylpyruvate isomerase family mycothiol-dependent enzyme"/>
    <property type="match status" value="1"/>
</dbReference>
<dbReference type="SUPFAM" id="SSF109854">
    <property type="entry name" value="DinB/YfiT-like putative metalloenzymes"/>
    <property type="match status" value="1"/>
</dbReference>
<sequence length="235" mass="25528">MTDQQPGQDIAGRLAEIDAVHAWIRSATAGLDEDGVRAPSGLPDWTRAHVLVHLGDLSRAFARQARYAVRGETIEVYDGGRSTRDKSIEENHTRDAAWLVEHAVSGLADLRDAWSGLTPQDWQRPCAYRDSPLIATQYAWWRESELHGVDLALGRTSEQWSPALAEHVVTYLQPRLGPGTGVRMDATDAGLTWNPDGAVTVTAPLTALAAWISGRPGVAPTVTPPGPLPLLHAWP</sequence>
<dbReference type="KEGG" id="daur:Daura_24760"/>
<organism evidence="2 3">
    <name type="scientific">Dactylosporangium aurantiacum</name>
    <dbReference type="NCBI Taxonomy" id="35754"/>
    <lineage>
        <taxon>Bacteria</taxon>
        <taxon>Bacillati</taxon>
        <taxon>Actinomycetota</taxon>
        <taxon>Actinomycetes</taxon>
        <taxon>Micromonosporales</taxon>
        <taxon>Micromonosporaceae</taxon>
        <taxon>Dactylosporangium</taxon>
    </lineage>
</organism>
<gene>
    <name evidence="2" type="ORF">Daura_24760</name>
</gene>
<dbReference type="GO" id="GO:0046872">
    <property type="term" value="F:metal ion binding"/>
    <property type="evidence" value="ECO:0007669"/>
    <property type="project" value="InterPro"/>
</dbReference>
<accession>A0A9Q9ITB2</accession>
<dbReference type="AlphaFoldDB" id="A0A9Q9ITB2"/>